<evidence type="ECO:0000313" key="2">
    <source>
        <dbReference type="EMBL" id="CAK7349939.1"/>
    </source>
</evidence>
<dbReference type="EMBL" id="CAWUPB010001178">
    <property type="protein sequence ID" value="CAK7349939.1"/>
    <property type="molecule type" value="Genomic_DNA"/>
</dbReference>
<comment type="caution">
    <text evidence="2">The sequence shown here is derived from an EMBL/GenBank/DDBJ whole genome shotgun (WGS) entry which is preliminary data.</text>
</comment>
<organism evidence="2 3">
    <name type="scientific">Dovyalis caffra</name>
    <dbReference type="NCBI Taxonomy" id="77055"/>
    <lineage>
        <taxon>Eukaryota</taxon>
        <taxon>Viridiplantae</taxon>
        <taxon>Streptophyta</taxon>
        <taxon>Embryophyta</taxon>
        <taxon>Tracheophyta</taxon>
        <taxon>Spermatophyta</taxon>
        <taxon>Magnoliopsida</taxon>
        <taxon>eudicotyledons</taxon>
        <taxon>Gunneridae</taxon>
        <taxon>Pentapetalae</taxon>
        <taxon>rosids</taxon>
        <taxon>fabids</taxon>
        <taxon>Malpighiales</taxon>
        <taxon>Salicaceae</taxon>
        <taxon>Flacourtieae</taxon>
        <taxon>Dovyalis</taxon>
    </lineage>
</organism>
<feature type="region of interest" description="Disordered" evidence="1">
    <location>
        <begin position="40"/>
        <end position="69"/>
    </location>
</feature>
<dbReference type="Proteomes" id="UP001314170">
    <property type="component" value="Unassembled WGS sequence"/>
</dbReference>
<sequence>MAAIACRLTNPYFKLNFVLPSLEAKDDNESIDVQDSRIDIKQNPEPGTQTQRMNTNPEKVRITPTAAQK</sequence>
<reference evidence="2 3" key="1">
    <citation type="submission" date="2024-01" db="EMBL/GenBank/DDBJ databases">
        <authorList>
            <person name="Waweru B."/>
        </authorList>
    </citation>
    <scope>NUCLEOTIDE SEQUENCE [LARGE SCALE GENOMIC DNA]</scope>
</reference>
<protein>
    <submittedName>
        <fullName evidence="2">Uncharacterized protein</fullName>
    </submittedName>
</protein>
<dbReference type="AlphaFoldDB" id="A0AAV1SJ81"/>
<name>A0AAV1SJ81_9ROSI</name>
<keyword evidence="3" id="KW-1185">Reference proteome</keyword>
<proteinExistence type="predicted"/>
<accession>A0AAV1SJ81</accession>
<gene>
    <name evidence="2" type="ORF">DCAF_LOCUS22662</name>
</gene>
<evidence type="ECO:0000256" key="1">
    <source>
        <dbReference type="SAM" id="MobiDB-lite"/>
    </source>
</evidence>
<feature type="compositionally biased region" description="Polar residues" evidence="1">
    <location>
        <begin position="45"/>
        <end position="57"/>
    </location>
</feature>
<evidence type="ECO:0000313" key="3">
    <source>
        <dbReference type="Proteomes" id="UP001314170"/>
    </source>
</evidence>